<feature type="transmembrane region" description="Helical" evidence="7">
    <location>
        <begin position="152"/>
        <end position="171"/>
    </location>
</feature>
<dbReference type="GO" id="GO:0009244">
    <property type="term" value="P:lipopolysaccharide core region biosynthetic process"/>
    <property type="evidence" value="ECO:0007669"/>
    <property type="project" value="TreeGrafter"/>
</dbReference>
<reference evidence="9 10" key="1">
    <citation type="submission" date="2018-08" db="EMBL/GenBank/DDBJ databases">
        <title>A genome reference for cultivated species of the human gut microbiota.</title>
        <authorList>
            <person name="Zou Y."/>
            <person name="Xue W."/>
            <person name="Luo G."/>
        </authorList>
    </citation>
    <scope>NUCLEOTIDE SEQUENCE [LARGE SCALE GENOMIC DNA]</scope>
    <source>
        <strain evidence="9 10">AF42-9</strain>
    </source>
</reference>
<dbReference type="GO" id="GO:0016776">
    <property type="term" value="F:phosphotransferase activity, phosphate group as acceptor"/>
    <property type="evidence" value="ECO:0007669"/>
    <property type="project" value="TreeGrafter"/>
</dbReference>
<dbReference type="Gene3D" id="3.40.720.10">
    <property type="entry name" value="Alkaline Phosphatase, subunit A"/>
    <property type="match status" value="1"/>
</dbReference>
<comment type="subcellular location">
    <subcellularLocation>
        <location evidence="1">Cell membrane</location>
        <topology evidence="1">Multi-pass membrane protein</topology>
    </subcellularLocation>
</comment>
<feature type="transmembrane region" description="Helical" evidence="7">
    <location>
        <begin position="35"/>
        <end position="54"/>
    </location>
</feature>
<keyword evidence="5 7" id="KW-1133">Transmembrane helix</keyword>
<keyword evidence="10" id="KW-1185">Reference proteome</keyword>
<sequence>MKKILALLTSPRFLFFYIVLTLAIPNVALCFTEHMPVLACIANIVLPVSLYAFLMTLSAKTGRQVWCMFLIIFFAAFQIVLLYLFGRGVIAVDMFLNLVTTNPGEAMELLNNLVPAVATVFILYLPLLVLAAMSWARHRTEDKAFLKRVRRYSCYGMAVGAVFIALSYVAYPKDSDFDYRAEDHVYPANIFYNFYLACRESGRVADYRKDVADFRFNARSVHAADSAEVYVLVIGETARADNFQLYGYERETNPLLSKTDGLSVFRHVLSQSNTTHKSVPMLLAAASAEDHARLYREKSLITAFREAGFHTSFISNQQPNHSFIDFFGDEADDFVFIRSAVSVVTGDVTAQTSDERLLPYVQNILAKKRKKELIVLHTYGSHFNYRDRYPRHRARFMPDTPTEAEAKNRPSLVNAYDNTICQTDFVLHSIITMLGKSGAQAAMLYTSDHGENIFDDYRKRFLHASPTPSCHGIHVPLIVWTSASYRAEYPGVVSALNANREKDVQSSVSVFPTMLSIAGISAQCVADVMPQSLANPAFRSSKRHYLNDHNRSVTLQQAGFADIDFEQLKHWGIAQH</sequence>
<feature type="transmembrane region" description="Helical" evidence="7">
    <location>
        <begin position="12"/>
        <end position="29"/>
    </location>
</feature>
<keyword evidence="3" id="KW-0808">Transferase</keyword>
<proteinExistence type="predicted"/>
<dbReference type="Pfam" id="PF00884">
    <property type="entry name" value="Sulfatase"/>
    <property type="match status" value="1"/>
</dbReference>
<evidence type="ECO:0000256" key="7">
    <source>
        <dbReference type="SAM" id="Phobius"/>
    </source>
</evidence>
<dbReference type="OrthoDB" id="9786870at2"/>
<dbReference type="CDD" id="cd16017">
    <property type="entry name" value="LptA"/>
    <property type="match status" value="1"/>
</dbReference>
<evidence type="ECO:0000256" key="5">
    <source>
        <dbReference type="ARBA" id="ARBA00022989"/>
    </source>
</evidence>
<dbReference type="InterPro" id="IPR000917">
    <property type="entry name" value="Sulfatase_N"/>
</dbReference>
<feature type="transmembrane region" description="Helical" evidence="7">
    <location>
        <begin position="113"/>
        <end position="132"/>
    </location>
</feature>
<name>A0A3R6MHW8_9BACT</name>
<dbReference type="InterPro" id="IPR058130">
    <property type="entry name" value="PEA_transf_C"/>
</dbReference>
<feature type="transmembrane region" description="Helical" evidence="7">
    <location>
        <begin position="66"/>
        <end position="86"/>
    </location>
</feature>
<evidence type="ECO:0000256" key="1">
    <source>
        <dbReference type="ARBA" id="ARBA00004651"/>
    </source>
</evidence>
<organism evidence="9 10">
    <name type="scientific">Leyella stercorea</name>
    <dbReference type="NCBI Taxonomy" id="363265"/>
    <lineage>
        <taxon>Bacteria</taxon>
        <taxon>Pseudomonadati</taxon>
        <taxon>Bacteroidota</taxon>
        <taxon>Bacteroidia</taxon>
        <taxon>Bacteroidales</taxon>
        <taxon>Prevotellaceae</taxon>
        <taxon>Leyella</taxon>
    </lineage>
</organism>
<dbReference type="PANTHER" id="PTHR30443">
    <property type="entry name" value="INNER MEMBRANE PROTEIN"/>
    <property type="match status" value="1"/>
</dbReference>
<evidence type="ECO:0000256" key="4">
    <source>
        <dbReference type="ARBA" id="ARBA00022692"/>
    </source>
</evidence>
<dbReference type="Proteomes" id="UP000286598">
    <property type="component" value="Unassembled WGS sequence"/>
</dbReference>
<keyword evidence="2" id="KW-1003">Cell membrane</keyword>
<evidence type="ECO:0000256" key="3">
    <source>
        <dbReference type="ARBA" id="ARBA00022679"/>
    </source>
</evidence>
<dbReference type="EMBL" id="QRNO01000077">
    <property type="protein sequence ID" value="RHK47904.1"/>
    <property type="molecule type" value="Genomic_DNA"/>
</dbReference>
<evidence type="ECO:0000256" key="6">
    <source>
        <dbReference type="ARBA" id="ARBA00023136"/>
    </source>
</evidence>
<dbReference type="InterPro" id="IPR017850">
    <property type="entry name" value="Alkaline_phosphatase_core_sf"/>
</dbReference>
<evidence type="ECO:0000256" key="2">
    <source>
        <dbReference type="ARBA" id="ARBA00022475"/>
    </source>
</evidence>
<keyword evidence="4 7" id="KW-0812">Transmembrane</keyword>
<protein>
    <submittedName>
        <fullName evidence="9">DUF1705 domain-containing protein</fullName>
    </submittedName>
</protein>
<evidence type="ECO:0000259" key="8">
    <source>
        <dbReference type="Pfam" id="PF00884"/>
    </source>
</evidence>
<keyword evidence="6 7" id="KW-0472">Membrane</keyword>
<evidence type="ECO:0000313" key="10">
    <source>
        <dbReference type="Proteomes" id="UP000286598"/>
    </source>
</evidence>
<gene>
    <name evidence="9" type="ORF">DW060_11545</name>
</gene>
<dbReference type="PANTHER" id="PTHR30443:SF0">
    <property type="entry name" value="PHOSPHOETHANOLAMINE TRANSFERASE EPTA"/>
    <property type="match status" value="1"/>
</dbReference>
<evidence type="ECO:0000313" key="9">
    <source>
        <dbReference type="EMBL" id="RHK47904.1"/>
    </source>
</evidence>
<accession>A0A3R6MHW8</accession>
<comment type="caution">
    <text evidence="9">The sequence shown here is derived from an EMBL/GenBank/DDBJ whole genome shotgun (WGS) entry which is preliminary data.</text>
</comment>
<dbReference type="SUPFAM" id="SSF53649">
    <property type="entry name" value="Alkaline phosphatase-like"/>
    <property type="match status" value="1"/>
</dbReference>
<feature type="domain" description="Sulfatase N-terminal" evidence="8">
    <location>
        <begin position="230"/>
        <end position="520"/>
    </location>
</feature>
<dbReference type="InterPro" id="IPR040423">
    <property type="entry name" value="PEA_transferase"/>
</dbReference>
<dbReference type="GO" id="GO:0005886">
    <property type="term" value="C:plasma membrane"/>
    <property type="evidence" value="ECO:0007669"/>
    <property type="project" value="UniProtKB-SubCell"/>
</dbReference>
<dbReference type="AlphaFoldDB" id="A0A3R6MHW8"/>